<dbReference type="SUPFAM" id="SSF53474">
    <property type="entry name" value="alpha/beta-Hydrolases"/>
    <property type="match status" value="1"/>
</dbReference>
<proteinExistence type="predicted"/>
<dbReference type="EMBL" id="CP033227">
    <property type="protein sequence ID" value="AYO75529.1"/>
    <property type="molecule type" value="Genomic_DNA"/>
</dbReference>
<evidence type="ECO:0000313" key="5">
    <source>
        <dbReference type="Proteomes" id="UP000280708"/>
    </source>
</evidence>
<name>A0A0J9CSK1_SPHYA</name>
<dbReference type="Gene3D" id="3.30.300.20">
    <property type="match status" value="1"/>
</dbReference>
<evidence type="ECO:0000313" key="4">
    <source>
        <dbReference type="Proteomes" id="UP000037029"/>
    </source>
</evidence>
<geneLocation type="plasmid" evidence="4">
    <name>pses189</name>
</geneLocation>
<dbReference type="EMBL" id="CP020927">
    <property type="protein sequence ID" value="ATP21986.1"/>
    <property type="molecule type" value="Genomic_DNA"/>
</dbReference>
<evidence type="ECO:0000313" key="2">
    <source>
        <dbReference type="EMBL" id="ATP21986.1"/>
    </source>
</evidence>
<organism evidence="2 4">
    <name type="scientific">Sphingobium yanoikuyae</name>
    <name type="common">Sphingomonas yanoikuyae</name>
    <dbReference type="NCBI Taxonomy" id="13690"/>
    <lineage>
        <taxon>Bacteria</taxon>
        <taxon>Pseudomonadati</taxon>
        <taxon>Pseudomonadota</taxon>
        <taxon>Alphaproteobacteria</taxon>
        <taxon>Sphingomonadales</taxon>
        <taxon>Sphingomonadaceae</taxon>
        <taxon>Sphingobium</taxon>
    </lineage>
</organism>
<evidence type="ECO:0000259" key="1">
    <source>
        <dbReference type="Pfam" id="PF12697"/>
    </source>
</evidence>
<dbReference type="InterPro" id="IPR036102">
    <property type="entry name" value="OsmC/Ohrsf"/>
</dbReference>
<keyword evidence="2" id="KW-0614">Plasmid</keyword>
<dbReference type="InterPro" id="IPR029058">
    <property type="entry name" value="AB_hydrolase_fold"/>
</dbReference>
<dbReference type="Proteomes" id="UP000037029">
    <property type="component" value="Plasmid pses189"/>
</dbReference>
<sequence>MPATAFNFMSSTGEQLSGRIEHPATTPRGWALFAHCFTCGKDSLAAVRISRALALAGIGVLRFDFAGLGGSAGEFRDSGFASDVADLVCAANAMSDAEMPITLLVGHSLGGAACLMAAVDIPTVRAVATIAAPADVAHILSTIDPECLTRIERDGSAQVSFADRPFVVGRKFVTDARAQALEERIGALQLPLLLLHAPGDDVVGIKNASRLFQAAKHPKSFVSLDQADHLLRERADAEYAASVIAAWASRYLPATDWDIRPVQPMAGVTAHETGAGRFQVAIQAGRHRFLADEPVEMGGLASGPTPYELVAAGLAACTVITMRLYAKRVNLPLDQAFVAVSHSRDKDRTPQDRFNRDIRLVGDLTAEQRDKLLSIADRCPVDLTLVRGSDVVTELVETQDKSRGGDSNG</sequence>
<dbReference type="SUPFAM" id="SSF82784">
    <property type="entry name" value="OsmC-like"/>
    <property type="match status" value="1"/>
</dbReference>
<reference evidence="2 4" key="1">
    <citation type="submission" date="2017-04" db="EMBL/GenBank/DDBJ databases">
        <title>Characterization, genome and methylation analysis of a phthalic acid esters degrading strain Sphingobium yanoikuyae SHJ.</title>
        <authorList>
            <person name="Feng L."/>
        </authorList>
    </citation>
    <scope>NUCLEOTIDE SEQUENCE [LARGE SCALE GENOMIC DNA]</scope>
    <source>
        <strain evidence="2 4">SHJ</strain>
        <plasmid evidence="4">Plasmid pses189</plasmid>
        <plasmid evidence="2">pSES189</plasmid>
    </source>
</reference>
<dbReference type="Pfam" id="PF12697">
    <property type="entry name" value="Abhydrolase_6"/>
    <property type="match status" value="1"/>
</dbReference>
<dbReference type="PANTHER" id="PTHR39624">
    <property type="entry name" value="PROTEIN INVOLVED IN RIMO-MEDIATED BETA-METHYLTHIOLATION OF RIBOSOMAL PROTEIN S12 YCAO"/>
    <property type="match status" value="1"/>
</dbReference>
<dbReference type="InterPro" id="IPR000073">
    <property type="entry name" value="AB_hydrolase_1"/>
</dbReference>
<dbReference type="Proteomes" id="UP000280708">
    <property type="component" value="Plasmid pF1"/>
</dbReference>
<dbReference type="InterPro" id="IPR015946">
    <property type="entry name" value="KH_dom-like_a/b"/>
</dbReference>
<dbReference type="Gene3D" id="3.40.50.1820">
    <property type="entry name" value="alpha/beta hydrolase"/>
    <property type="match status" value="1"/>
</dbReference>
<dbReference type="RefSeq" id="WP_037445064.1">
    <property type="nucleotide sequence ID" value="NZ_CP020927.1"/>
</dbReference>
<geneLocation type="plasmid" evidence="5">
    <name>pf1</name>
</geneLocation>
<protein>
    <submittedName>
        <fullName evidence="2">Osmotically inducible protein C</fullName>
    </submittedName>
</protein>
<geneLocation type="plasmid" evidence="2">
    <name>pSES189</name>
</geneLocation>
<reference evidence="3 5" key="2">
    <citation type="submission" date="2018-10" db="EMBL/GenBank/DDBJ databases">
        <title>Characterization and genome analysis of a novel bacterium Sphingobium yanoikuyae SJTF8 capable of degrading PAHs.</title>
        <authorList>
            <person name="Yin C."/>
            <person name="Xiong W."/>
            <person name="Liang R."/>
        </authorList>
    </citation>
    <scope>NUCLEOTIDE SEQUENCE [LARGE SCALE GENOMIC DNA]</scope>
    <source>
        <strain evidence="3 5">SJTF8</strain>
        <plasmid evidence="3">pF1</plasmid>
        <plasmid evidence="5">pf1</plasmid>
    </source>
</reference>
<accession>A0A0J9CSK1</accession>
<feature type="domain" description="AB hydrolase-1" evidence="1">
    <location>
        <begin position="32"/>
        <end position="241"/>
    </location>
</feature>
<dbReference type="Pfam" id="PF02566">
    <property type="entry name" value="OsmC"/>
    <property type="match status" value="1"/>
</dbReference>
<dbReference type="InterPro" id="IPR003718">
    <property type="entry name" value="OsmC/Ohr_fam"/>
</dbReference>
<geneLocation type="plasmid" evidence="3">
    <name>pF1</name>
</geneLocation>
<evidence type="ECO:0000313" key="3">
    <source>
        <dbReference type="EMBL" id="AYO75529.1"/>
    </source>
</evidence>
<gene>
    <name evidence="2" type="ORF">BV87_26415</name>
    <name evidence="3" type="ORF">EBF16_00540</name>
</gene>
<dbReference type="AlphaFoldDB" id="A0A0J9CSK1"/>
<dbReference type="PANTHER" id="PTHR39624:SF2">
    <property type="entry name" value="OSMC-LIKE PROTEIN"/>
    <property type="match status" value="1"/>
</dbReference>